<keyword evidence="3" id="KW-1185">Reference proteome</keyword>
<dbReference type="Gramene" id="Mp8g00330.1">
    <property type="protein sequence ID" value="Mp8g00330.1.cds1"/>
    <property type="gene ID" value="Mp8g00330"/>
</dbReference>
<organism evidence="2 3">
    <name type="scientific">Marchantia polymorpha</name>
    <name type="common">Common liverwort</name>
    <name type="synonym">Marchantia aquatica</name>
    <dbReference type="NCBI Taxonomy" id="3197"/>
    <lineage>
        <taxon>Eukaryota</taxon>
        <taxon>Viridiplantae</taxon>
        <taxon>Streptophyta</taxon>
        <taxon>Embryophyta</taxon>
        <taxon>Marchantiophyta</taxon>
        <taxon>Marchantiopsida</taxon>
        <taxon>Marchantiidae</taxon>
        <taxon>Marchantiales</taxon>
        <taxon>Marchantiaceae</taxon>
        <taxon>Marchantia</taxon>
    </lineage>
</organism>
<dbReference type="Proteomes" id="UP000244005">
    <property type="component" value="Unassembled WGS sequence"/>
</dbReference>
<reference evidence="2" key="2">
    <citation type="submission" date="2017-12" db="EMBL/GenBank/DDBJ databases">
        <title>WGS assembly of Marchantia polymorpha.</title>
        <authorList>
            <person name="Bowman J.L."/>
            <person name="Kohchi T."/>
            <person name="Yamato K.T."/>
            <person name="Jenkins J."/>
            <person name="Shu S."/>
            <person name="Ishizaki K."/>
            <person name="Yamaoka S."/>
            <person name="Nishihama R."/>
            <person name="Nakamura Y."/>
            <person name="Berger F."/>
            <person name="Adam C."/>
            <person name="Aki S.S."/>
            <person name="Althoff F."/>
            <person name="Araki T."/>
            <person name="Arteaga-Vazquez M.A."/>
            <person name="Balasubrmanian S."/>
            <person name="Bauer D."/>
            <person name="Boehm C.R."/>
            <person name="Briginshaw L."/>
            <person name="Caballero-Perez J."/>
            <person name="Catarino B."/>
            <person name="Chen F."/>
            <person name="Chiyoda S."/>
            <person name="Chovatia M."/>
            <person name="Davies K.M."/>
            <person name="Delmans M."/>
            <person name="Demura T."/>
            <person name="Dierschke T."/>
            <person name="Dolan L."/>
            <person name="Dorantes-Acosta A.E."/>
            <person name="Eklund D.M."/>
            <person name="Florent S.N."/>
            <person name="Flores-Sandoval E."/>
            <person name="Fujiyama A."/>
            <person name="Fukuzawa H."/>
            <person name="Galik B."/>
            <person name="Grimanelli D."/>
            <person name="Grimwood J."/>
            <person name="Grossniklaus U."/>
            <person name="Hamada T."/>
            <person name="Haseloff J."/>
            <person name="Hetherington A.J."/>
            <person name="Higo A."/>
            <person name="Hirakawa Y."/>
            <person name="Hundley H.N."/>
            <person name="Ikeda Y."/>
            <person name="Inoue K."/>
            <person name="Inoue S."/>
            <person name="Ishida S."/>
            <person name="Jia Q."/>
            <person name="Kakita M."/>
            <person name="Kanazawa T."/>
            <person name="Kawai Y."/>
            <person name="Kawashima T."/>
            <person name="Kennedy M."/>
            <person name="Kinose K."/>
            <person name="Kinoshita T."/>
            <person name="Kohara Y."/>
            <person name="Koide E."/>
            <person name="Komatsu K."/>
            <person name="Kopischke S."/>
            <person name="Kubo M."/>
            <person name="Kyozuka J."/>
            <person name="Lagercrantz U."/>
            <person name="Lin S.S."/>
            <person name="Lindquist E."/>
            <person name="Lipzen A.M."/>
            <person name="Lu C."/>
            <person name="Luna E.D."/>
            <person name="Martienssen R.A."/>
            <person name="Minamino N."/>
            <person name="Mizutani M."/>
            <person name="Mizutani M."/>
            <person name="Mochizuki N."/>
            <person name="Monte I."/>
            <person name="Mosher R."/>
            <person name="Nagasaki H."/>
            <person name="Nakagami H."/>
            <person name="Naramoto S."/>
            <person name="Nishitani K."/>
            <person name="Ohtani M."/>
            <person name="Okamoto T."/>
            <person name="Okumura M."/>
            <person name="Phillips J."/>
            <person name="Pollak B."/>
            <person name="Reinders A."/>
            <person name="Roevekamp M."/>
            <person name="Sano R."/>
            <person name="Sawa S."/>
            <person name="Schmid M.W."/>
            <person name="Shirakawa M."/>
            <person name="Solano R."/>
            <person name="Spunde A."/>
            <person name="Suetsugu N."/>
            <person name="Sugano S."/>
            <person name="Sugiyama A."/>
            <person name="Sun R."/>
            <person name="Suzuki Y."/>
            <person name="Takenaka M."/>
            <person name="Takezawa D."/>
            <person name="Tomogane H."/>
            <person name="Tsuzuki M."/>
            <person name="Ueda T."/>
            <person name="Umeda M."/>
            <person name="Ward J.M."/>
            <person name="Watanabe Y."/>
            <person name="Yazaki K."/>
            <person name="Yokoyama R."/>
            <person name="Yoshitake Y."/>
            <person name="Yotsui I."/>
            <person name="Zachgo S."/>
            <person name="Schmutz J."/>
        </authorList>
    </citation>
    <scope>NUCLEOTIDE SEQUENCE [LARGE SCALE GENOMIC DNA]</scope>
    <source>
        <strain evidence="2">Tak-1</strain>
    </source>
</reference>
<evidence type="ECO:0000313" key="2">
    <source>
        <dbReference type="EMBL" id="PTQ34707.1"/>
    </source>
</evidence>
<protein>
    <submittedName>
        <fullName evidence="2">Uncharacterized protein</fullName>
    </submittedName>
</protein>
<evidence type="ECO:0000313" key="3">
    <source>
        <dbReference type="Proteomes" id="UP000244005"/>
    </source>
</evidence>
<accession>A0A2R6WLH5</accession>
<evidence type="ECO:0000256" key="1">
    <source>
        <dbReference type="SAM" id="MobiDB-lite"/>
    </source>
</evidence>
<feature type="region of interest" description="Disordered" evidence="1">
    <location>
        <begin position="78"/>
        <end position="97"/>
    </location>
</feature>
<sequence length="111" mass="12414">MILFTPFLSEEFECHSPVCASRRCEGEVSALSSKFVFYRISGFHTNPQPGKARTTFLVSFLYVCSNCGQLTRKNQRAAMHESRGLESGARSQQAQRSATDVVFAKCIRIVT</sequence>
<reference evidence="3" key="1">
    <citation type="journal article" date="2017" name="Cell">
        <title>Insights into land plant evolution garnered from the Marchantia polymorpha genome.</title>
        <authorList>
            <person name="Bowman J.L."/>
            <person name="Kohchi T."/>
            <person name="Yamato K.T."/>
            <person name="Jenkins J."/>
            <person name="Shu S."/>
            <person name="Ishizaki K."/>
            <person name="Yamaoka S."/>
            <person name="Nishihama R."/>
            <person name="Nakamura Y."/>
            <person name="Berger F."/>
            <person name="Adam C."/>
            <person name="Aki S.S."/>
            <person name="Althoff F."/>
            <person name="Araki T."/>
            <person name="Arteaga-Vazquez M.A."/>
            <person name="Balasubrmanian S."/>
            <person name="Barry K."/>
            <person name="Bauer D."/>
            <person name="Boehm C.R."/>
            <person name="Briginshaw L."/>
            <person name="Caballero-Perez J."/>
            <person name="Catarino B."/>
            <person name="Chen F."/>
            <person name="Chiyoda S."/>
            <person name="Chovatia M."/>
            <person name="Davies K.M."/>
            <person name="Delmans M."/>
            <person name="Demura T."/>
            <person name="Dierschke T."/>
            <person name="Dolan L."/>
            <person name="Dorantes-Acosta A.E."/>
            <person name="Eklund D.M."/>
            <person name="Florent S.N."/>
            <person name="Flores-Sandoval E."/>
            <person name="Fujiyama A."/>
            <person name="Fukuzawa H."/>
            <person name="Galik B."/>
            <person name="Grimanelli D."/>
            <person name="Grimwood J."/>
            <person name="Grossniklaus U."/>
            <person name="Hamada T."/>
            <person name="Haseloff J."/>
            <person name="Hetherington A.J."/>
            <person name="Higo A."/>
            <person name="Hirakawa Y."/>
            <person name="Hundley H.N."/>
            <person name="Ikeda Y."/>
            <person name="Inoue K."/>
            <person name="Inoue S.I."/>
            <person name="Ishida S."/>
            <person name="Jia Q."/>
            <person name="Kakita M."/>
            <person name="Kanazawa T."/>
            <person name="Kawai Y."/>
            <person name="Kawashima T."/>
            <person name="Kennedy M."/>
            <person name="Kinose K."/>
            <person name="Kinoshita T."/>
            <person name="Kohara Y."/>
            <person name="Koide E."/>
            <person name="Komatsu K."/>
            <person name="Kopischke S."/>
            <person name="Kubo M."/>
            <person name="Kyozuka J."/>
            <person name="Lagercrantz U."/>
            <person name="Lin S.S."/>
            <person name="Lindquist E."/>
            <person name="Lipzen A.M."/>
            <person name="Lu C.W."/>
            <person name="De Luna E."/>
            <person name="Martienssen R.A."/>
            <person name="Minamino N."/>
            <person name="Mizutani M."/>
            <person name="Mizutani M."/>
            <person name="Mochizuki N."/>
            <person name="Monte I."/>
            <person name="Mosher R."/>
            <person name="Nagasaki H."/>
            <person name="Nakagami H."/>
            <person name="Naramoto S."/>
            <person name="Nishitani K."/>
            <person name="Ohtani M."/>
            <person name="Okamoto T."/>
            <person name="Okumura M."/>
            <person name="Phillips J."/>
            <person name="Pollak B."/>
            <person name="Reinders A."/>
            <person name="Rovekamp M."/>
            <person name="Sano R."/>
            <person name="Sawa S."/>
            <person name="Schmid M.W."/>
            <person name="Shirakawa M."/>
            <person name="Solano R."/>
            <person name="Spunde A."/>
            <person name="Suetsugu N."/>
            <person name="Sugano S."/>
            <person name="Sugiyama A."/>
            <person name="Sun R."/>
            <person name="Suzuki Y."/>
            <person name="Takenaka M."/>
            <person name="Takezawa D."/>
            <person name="Tomogane H."/>
            <person name="Tsuzuki M."/>
            <person name="Ueda T."/>
            <person name="Umeda M."/>
            <person name="Ward J.M."/>
            <person name="Watanabe Y."/>
            <person name="Yazaki K."/>
            <person name="Yokoyama R."/>
            <person name="Yoshitake Y."/>
            <person name="Yotsui I."/>
            <person name="Zachgo S."/>
            <person name="Schmutz J."/>
        </authorList>
    </citation>
    <scope>NUCLEOTIDE SEQUENCE [LARGE SCALE GENOMIC DNA]</scope>
    <source>
        <strain evidence="3">Tak-1</strain>
    </source>
</reference>
<proteinExistence type="predicted"/>
<gene>
    <name evidence="2" type="ORF">MARPO_0077s0036</name>
</gene>
<dbReference type="AlphaFoldDB" id="A0A2R6WLH5"/>
<dbReference type="EMBL" id="KZ772749">
    <property type="protein sequence ID" value="PTQ34708.1"/>
    <property type="molecule type" value="Genomic_DNA"/>
</dbReference>
<name>A0A2R6WLH5_MARPO</name>
<dbReference type="EMBL" id="KZ772749">
    <property type="protein sequence ID" value="PTQ34707.1"/>
    <property type="molecule type" value="Genomic_DNA"/>
</dbReference>